<evidence type="ECO:0000313" key="2">
    <source>
        <dbReference type="Proteomes" id="UP000001745"/>
    </source>
</evidence>
<dbReference type="STRING" id="441959.B8MQU7"/>
<dbReference type="AlphaFoldDB" id="B8MQU7"/>
<name>B8MQU7_TALSN</name>
<dbReference type="InParanoid" id="B8MQU7"/>
<dbReference type="EMBL" id="EQ962659">
    <property type="protein sequence ID" value="EED12782.1"/>
    <property type="molecule type" value="Genomic_DNA"/>
</dbReference>
<keyword evidence="2" id="KW-1185">Reference proteome</keyword>
<dbReference type="OrthoDB" id="4509841at2759"/>
<evidence type="ECO:0000313" key="1">
    <source>
        <dbReference type="EMBL" id="EED12782.1"/>
    </source>
</evidence>
<dbReference type="RefSeq" id="XP_002486893.1">
    <property type="nucleotide sequence ID" value="XM_002486848.1"/>
</dbReference>
<organism evidence="1 2">
    <name type="scientific">Talaromyces stipitatus (strain ATCC 10500 / CBS 375.48 / QM 6759 / NRRL 1006)</name>
    <name type="common">Penicillium stipitatum</name>
    <dbReference type="NCBI Taxonomy" id="441959"/>
    <lineage>
        <taxon>Eukaryota</taxon>
        <taxon>Fungi</taxon>
        <taxon>Dikarya</taxon>
        <taxon>Ascomycota</taxon>
        <taxon>Pezizomycotina</taxon>
        <taxon>Eurotiomycetes</taxon>
        <taxon>Eurotiomycetidae</taxon>
        <taxon>Eurotiales</taxon>
        <taxon>Trichocomaceae</taxon>
        <taxon>Talaromyces</taxon>
        <taxon>Talaromyces sect. Talaromyces</taxon>
    </lineage>
</organism>
<sequence length="140" mass="15551">MALGAVVTPLSGENLVLQGVHQLHKAAIKPIKQRINKILKIRITRIEQLEQMADLMLQQIQSSPKDALNELLLRGFVQQIKTFASSQGERIDVLTDLKQLLESVQQDTTAIHIKTEHASKSSVITGLSSDSAILWKTYQA</sequence>
<protein>
    <submittedName>
        <fullName evidence="1">Uncharacterized protein</fullName>
    </submittedName>
</protein>
<dbReference type="GeneID" id="8098249"/>
<gene>
    <name evidence="1" type="ORF">TSTA_053000</name>
</gene>
<dbReference type="HOGENOM" id="CLU_1836483_0_0_1"/>
<reference evidence="2" key="1">
    <citation type="journal article" date="2015" name="Genome Announc.">
        <title>Genome sequence of the AIDS-associated pathogen Penicillium marneffei (ATCC18224) and its near taxonomic relative Talaromyces stipitatus (ATCC10500).</title>
        <authorList>
            <person name="Nierman W.C."/>
            <person name="Fedorova-Abrams N.D."/>
            <person name="Andrianopoulos A."/>
        </authorList>
    </citation>
    <scope>NUCLEOTIDE SEQUENCE [LARGE SCALE GENOMIC DNA]</scope>
    <source>
        <strain evidence="2">ATCC 10500 / CBS 375.48 / QM 6759 / NRRL 1006</strain>
    </source>
</reference>
<dbReference type="Proteomes" id="UP000001745">
    <property type="component" value="Unassembled WGS sequence"/>
</dbReference>
<dbReference type="PhylomeDB" id="B8MQU7"/>
<dbReference type="VEuPathDB" id="FungiDB:TSTA_053000"/>
<proteinExistence type="predicted"/>
<accession>B8MQU7</accession>